<dbReference type="Pfam" id="PF06831">
    <property type="entry name" value="H2TH"/>
    <property type="match status" value="1"/>
</dbReference>
<dbReference type="InterPro" id="IPR035937">
    <property type="entry name" value="FPG_N"/>
</dbReference>
<comment type="catalytic activity">
    <reaction evidence="14">
        <text>2'-deoxyribonucleotide-(2'-deoxyribose 5'-phosphate)-2'-deoxyribonucleotide-DNA = a 3'-end 2'-deoxyribonucleotide-(2,3-dehydro-2,3-deoxyribose 5'-phosphate)-DNA + a 5'-end 5'-phospho-2'-deoxyribonucleoside-DNA + H(+)</text>
        <dbReference type="Rhea" id="RHEA:66592"/>
        <dbReference type="Rhea" id="RHEA-COMP:13180"/>
        <dbReference type="Rhea" id="RHEA-COMP:16897"/>
        <dbReference type="Rhea" id="RHEA-COMP:17067"/>
        <dbReference type="ChEBI" id="CHEBI:15378"/>
        <dbReference type="ChEBI" id="CHEBI:136412"/>
        <dbReference type="ChEBI" id="CHEBI:157695"/>
        <dbReference type="ChEBI" id="CHEBI:167181"/>
        <dbReference type="EC" id="4.2.99.18"/>
    </reaction>
</comment>
<reference evidence="18 19" key="1">
    <citation type="submission" date="2016-06" db="EMBL/GenBank/DDBJ databases">
        <authorList>
            <person name="Kjaerup R.B."/>
            <person name="Dalgaard T.S."/>
            <person name="Juul-Madsen H.R."/>
        </authorList>
    </citation>
    <scope>NUCLEOTIDE SEQUENCE [LARGE SCALE GENOMIC DNA]</scope>
    <source>
        <strain evidence="18 19">DSM 44871</strain>
    </source>
</reference>
<dbReference type="InterPro" id="IPR000214">
    <property type="entry name" value="Znf_DNA_glyclase/AP_lyase"/>
</dbReference>
<dbReference type="Proteomes" id="UP000198864">
    <property type="component" value="Unassembled WGS sequence"/>
</dbReference>
<dbReference type="SUPFAM" id="SSF46946">
    <property type="entry name" value="S13-like H2TH domain"/>
    <property type="match status" value="1"/>
</dbReference>
<dbReference type="PANTHER" id="PTHR42697">
    <property type="entry name" value="ENDONUCLEASE 8"/>
    <property type="match status" value="1"/>
</dbReference>
<keyword evidence="9" id="KW-0238">DNA-binding</keyword>
<evidence type="ECO:0000259" key="16">
    <source>
        <dbReference type="PROSITE" id="PS51066"/>
    </source>
</evidence>
<dbReference type="PROSITE" id="PS01242">
    <property type="entry name" value="ZF_FPG_1"/>
    <property type="match status" value="1"/>
</dbReference>
<keyword evidence="11" id="KW-0456">Lyase</keyword>
<dbReference type="InterPro" id="IPR010979">
    <property type="entry name" value="Ribosomal_uS13-like_H2TH"/>
</dbReference>
<keyword evidence="13" id="KW-0326">Glycosidase</keyword>
<dbReference type="PANTHER" id="PTHR42697:SF3">
    <property type="entry name" value="ENDONUCLEASE 8 1"/>
    <property type="match status" value="1"/>
</dbReference>
<dbReference type="InterPro" id="IPR015886">
    <property type="entry name" value="H2TH_FPG"/>
</dbReference>
<dbReference type="InterPro" id="IPR010663">
    <property type="entry name" value="Znf_FPG/IleRS"/>
</dbReference>
<protein>
    <recommendedName>
        <fullName evidence="3">DNA-(apurinic or apyrimidinic site) lyase</fullName>
        <ecNumber evidence="3">4.2.99.18</ecNumber>
    </recommendedName>
</protein>
<dbReference type="Gene3D" id="3.20.190.10">
    <property type="entry name" value="MutM-like, N-terminal"/>
    <property type="match status" value="1"/>
</dbReference>
<keyword evidence="10" id="KW-0234">DNA repair</keyword>
<evidence type="ECO:0000256" key="5">
    <source>
        <dbReference type="ARBA" id="ARBA00022763"/>
    </source>
</evidence>
<dbReference type="EMBL" id="FMCR01000006">
    <property type="protein sequence ID" value="SCF33063.1"/>
    <property type="molecule type" value="Genomic_DNA"/>
</dbReference>
<keyword evidence="18" id="KW-0540">Nuclease</keyword>
<dbReference type="EC" id="4.2.99.18" evidence="3"/>
<organism evidence="18 19">
    <name type="scientific">Micromonospora saelicesensis</name>
    <dbReference type="NCBI Taxonomy" id="285676"/>
    <lineage>
        <taxon>Bacteria</taxon>
        <taxon>Bacillati</taxon>
        <taxon>Actinomycetota</taxon>
        <taxon>Actinomycetes</taxon>
        <taxon>Micromonosporales</taxon>
        <taxon>Micromonosporaceae</taxon>
        <taxon>Micromonospora</taxon>
    </lineage>
</organism>
<evidence type="ECO:0000256" key="13">
    <source>
        <dbReference type="ARBA" id="ARBA00023295"/>
    </source>
</evidence>
<dbReference type="GO" id="GO:0008270">
    <property type="term" value="F:zinc ion binding"/>
    <property type="evidence" value="ECO:0007669"/>
    <property type="project" value="UniProtKB-KW"/>
</dbReference>
<dbReference type="CDD" id="cd08970">
    <property type="entry name" value="AcNei1_N"/>
    <property type="match status" value="1"/>
</dbReference>
<dbReference type="AlphaFoldDB" id="A0A1C4ZJ72"/>
<evidence type="ECO:0000256" key="8">
    <source>
        <dbReference type="ARBA" id="ARBA00022833"/>
    </source>
</evidence>
<dbReference type="GO" id="GO:0006979">
    <property type="term" value="P:response to oxidative stress"/>
    <property type="evidence" value="ECO:0007669"/>
    <property type="project" value="UniProtKB-ARBA"/>
</dbReference>
<gene>
    <name evidence="18" type="ORF">GA0070561_5440</name>
</gene>
<keyword evidence="8" id="KW-0862">Zinc</keyword>
<dbReference type="SMART" id="SM01232">
    <property type="entry name" value="H2TH"/>
    <property type="match status" value="1"/>
</dbReference>
<dbReference type="GO" id="GO:0003690">
    <property type="term" value="F:double-stranded DNA binding"/>
    <property type="evidence" value="ECO:0007669"/>
    <property type="project" value="UniProtKB-ARBA"/>
</dbReference>
<evidence type="ECO:0000256" key="10">
    <source>
        <dbReference type="ARBA" id="ARBA00023204"/>
    </source>
</evidence>
<evidence type="ECO:0000256" key="2">
    <source>
        <dbReference type="ARBA" id="ARBA00009409"/>
    </source>
</evidence>
<evidence type="ECO:0000256" key="4">
    <source>
        <dbReference type="ARBA" id="ARBA00022723"/>
    </source>
</evidence>
<dbReference type="STRING" id="285676.GA0070561_5440"/>
<dbReference type="SUPFAM" id="SSF81624">
    <property type="entry name" value="N-terminal domain of MutM-like DNA repair proteins"/>
    <property type="match status" value="1"/>
</dbReference>
<keyword evidence="12" id="KW-0511">Multifunctional enzyme</keyword>
<dbReference type="PROSITE" id="PS51066">
    <property type="entry name" value="ZF_FPG_2"/>
    <property type="match status" value="1"/>
</dbReference>
<accession>A0A1C4ZJ72</accession>
<dbReference type="PROSITE" id="PS51068">
    <property type="entry name" value="FPG_CAT"/>
    <property type="match status" value="1"/>
</dbReference>
<dbReference type="GO" id="GO:0003684">
    <property type="term" value="F:damaged DNA binding"/>
    <property type="evidence" value="ECO:0007669"/>
    <property type="project" value="InterPro"/>
</dbReference>
<dbReference type="InterPro" id="IPR012319">
    <property type="entry name" value="FPG_cat"/>
</dbReference>
<evidence type="ECO:0000313" key="19">
    <source>
        <dbReference type="Proteomes" id="UP000198864"/>
    </source>
</evidence>
<feature type="domain" description="Formamidopyrimidine-DNA glycosylase catalytic" evidence="17">
    <location>
        <begin position="108"/>
        <end position="205"/>
    </location>
</feature>
<sequence>MVADGKGGTHAVSPPKYPPGRFLTPILGTAAETGLDRPSLGLDRLGFLEVAVSRSSQHRGFLEFESINAAGTEWIDAAGTGSIEAAAGPSRSARGPVGRGWLSLAPVPEGHTIHRLAARHAELFAGDKLHAASPQGRFAEGAARLSGTVLEGTEAYGKHLLHHYAGELTLHVHLGLYGKFTDGPAEPPEPVGQVRLRLASDRDWLDLRGPTACELLTPPEVAALRDRLGPDPLRADADPERAYARIARSPTPLAALLLDQSVVAGTGLIFVTEALFRAGLPPTMPGRQLTRTGWDALWGDLVGLMRLAVEQGRIDTVRDTHLPEAMGRPARVDRHGGEVYVYRRPGAPCHVCGTEVSRGELAGRNLYWCRTCQAG</sequence>
<dbReference type="Pfam" id="PF01149">
    <property type="entry name" value="Fapy_DNA_glyco"/>
    <property type="match status" value="1"/>
</dbReference>
<evidence type="ECO:0000256" key="3">
    <source>
        <dbReference type="ARBA" id="ARBA00012720"/>
    </source>
</evidence>
<evidence type="ECO:0000256" key="9">
    <source>
        <dbReference type="ARBA" id="ARBA00023125"/>
    </source>
</evidence>
<keyword evidence="6 15" id="KW-0863">Zinc-finger</keyword>
<evidence type="ECO:0000256" key="15">
    <source>
        <dbReference type="PROSITE-ProRule" id="PRU00391"/>
    </source>
</evidence>
<comment type="cofactor">
    <cofactor evidence="1">
        <name>Zn(2+)</name>
        <dbReference type="ChEBI" id="CHEBI:29105"/>
    </cofactor>
</comment>
<dbReference type="FunFam" id="1.10.8.50:FF:000003">
    <property type="entry name" value="Formamidopyrimidine-DNA glycosylase"/>
    <property type="match status" value="1"/>
</dbReference>
<evidence type="ECO:0000256" key="6">
    <source>
        <dbReference type="ARBA" id="ARBA00022771"/>
    </source>
</evidence>
<keyword evidence="7" id="KW-0378">Hydrolase</keyword>
<feature type="domain" description="FPG-type" evidence="16">
    <location>
        <begin position="340"/>
        <end position="374"/>
    </location>
</feature>
<name>A0A1C4ZJ72_9ACTN</name>
<comment type="similarity">
    <text evidence="2">Belongs to the FPG family.</text>
</comment>
<keyword evidence="5" id="KW-0227">DNA damage</keyword>
<dbReference type="InterPro" id="IPR015887">
    <property type="entry name" value="DNA_glyclase_Znf_dom_DNA_BS"/>
</dbReference>
<dbReference type="Gene3D" id="1.10.8.50">
    <property type="match status" value="1"/>
</dbReference>
<dbReference type="GO" id="GO:0008534">
    <property type="term" value="F:oxidized purine nucleobase lesion DNA N-glycosylase activity"/>
    <property type="evidence" value="ECO:0007669"/>
    <property type="project" value="UniProtKB-ARBA"/>
</dbReference>
<evidence type="ECO:0000259" key="17">
    <source>
        <dbReference type="PROSITE" id="PS51068"/>
    </source>
</evidence>
<dbReference type="SMART" id="SM00898">
    <property type="entry name" value="Fapy_DNA_glyco"/>
    <property type="match status" value="1"/>
</dbReference>
<evidence type="ECO:0000256" key="7">
    <source>
        <dbReference type="ARBA" id="ARBA00022801"/>
    </source>
</evidence>
<evidence type="ECO:0000313" key="18">
    <source>
        <dbReference type="EMBL" id="SCF33063.1"/>
    </source>
</evidence>
<evidence type="ECO:0000256" key="12">
    <source>
        <dbReference type="ARBA" id="ARBA00023268"/>
    </source>
</evidence>
<proteinExistence type="inferred from homology"/>
<dbReference type="GO" id="GO:0006284">
    <property type="term" value="P:base-excision repair"/>
    <property type="evidence" value="ECO:0007669"/>
    <property type="project" value="InterPro"/>
</dbReference>
<evidence type="ECO:0000256" key="14">
    <source>
        <dbReference type="ARBA" id="ARBA00044632"/>
    </source>
</evidence>
<dbReference type="Pfam" id="PF06827">
    <property type="entry name" value="zf-FPG_IleRS"/>
    <property type="match status" value="1"/>
</dbReference>
<evidence type="ECO:0000256" key="1">
    <source>
        <dbReference type="ARBA" id="ARBA00001947"/>
    </source>
</evidence>
<evidence type="ECO:0000256" key="11">
    <source>
        <dbReference type="ARBA" id="ARBA00023239"/>
    </source>
</evidence>
<dbReference type="GO" id="GO:0000703">
    <property type="term" value="F:oxidized pyrimidine nucleobase lesion DNA N-glycosylase activity"/>
    <property type="evidence" value="ECO:0007669"/>
    <property type="project" value="TreeGrafter"/>
</dbReference>
<keyword evidence="18" id="KW-0255">Endonuclease</keyword>
<keyword evidence="4" id="KW-0479">Metal-binding</keyword>
<dbReference type="GO" id="GO:0140078">
    <property type="term" value="F:class I DNA-(apurinic or apyrimidinic site) endonuclease activity"/>
    <property type="evidence" value="ECO:0007669"/>
    <property type="project" value="UniProtKB-EC"/>
</dbReference>
<dbReference type="SUPFAM" id="SSF57716">
    <property type="entry name" value="Glucocorticoid receptor-like (DNA-binding domain)"/>
    <property type="match status" value="1"/>
</dbReference>